<protein>
    <submittedName>
        <fullName evidence="1">Uncharacterized protein</fullName>
    </submittedName>
</protein>
<proteinExistence type="predicted"/>
<organism evidence="1 2">
    <name type="scientific">Hibiscus sabdariffa</name>
    <name type="common">roselle</name>
    <dbReference type="NCBI Taxonomy" id="183260"/>
    <lineage>
        <taxon>Eukaryota</taxon>
        <taxon>Viridiplantae</taxon>
        <taxon>Streptophyta</taxon>
        <taxon>Embryophyta</taxon>
        <taxon>Tracheophyta</taxon>
        <taxon>Spermatophyta</taxon>
        <taxon>Magnoliopsida</taxon>
        <taxon>eudicotyledons</taxon>
        <taxon>Gunneridae</taxon>
        <taxon>Pentapetalae</taxon>
        <taxon>rosids</taxon>
        <taxon>malvids</taxon>
        <taxon>Malvales</taxon>
        <taxon>Malvaceae</taxon>
        <taxon>Malvoideae</taxon>
        <taxon>Hibiscus</taxon>
    </lineage>
</organism>
<accession>A0ABR1ZNR4</accession>
<evidence type="ECO:0000313" key="1">
    <source>
        <dbReference type="EMBL" id="KAK8482318.1"/>
    </source>
</evidence>
<dbReference type="EMBL" id="JBBPBN010000798">
    <property type="protein sequence ID" value="KAK8482318.1"/>
    <property type="molecule type" value="Genomic_DNA"/>
</dbReference>
<keyword evidence="2" id="KW-1185">Reference proteome</keyword>
<sequence>MRVLPFHDALAQETWLINMKEFTHSQPGEESLSLACTDRRTARGVGGTSKAFVFVIGKQVPLAQKIIE</sequence>
<reference evidence="1 2" key="1">
    <citation type="journal article" date="2024" name="G3 (Bethesda)">
        <title>Genome assembly of Hibiscus sabdariffa L. provides insights into metabolisms of medicinal natural products.</title>
        <authorList>
            <person name="Kim T."/>
        </authorList>
    </citation>
    <scope>NUCLEOTIDE SEQUENCE [LARGE SCALE GENOMIC DNA]</scope>
    <source>
        <strain evidence="1">TK-2024</strain>
        <tissue evidence="1">Old leaves</tissue>
    </source>
</reference>
<gene>
    <name evidence="1" type="ORF">V6N11_047013</name>
</gene>
<comment type="caution">
    <text evidence="1">The sequence shown here is derived from an EMBL/GenBank/DDBJ whole genome shotgun (WGS) entry which is preliminary data.</text>
</comment>
<name>A0ABR1ZNR4_9ROSI</name>
<evidence type="ECO:0000313" key="2">
    <source>
        <dbReference type="Proteomes" id="UP001396334"/>
    </source>
</evidence>
<dbReference type="Proteomes" id="UP001396334">
    <property type="component" value="Unassembled WGS sequence"/>
</dbReference>